<keyword evidence="3" id="KW-0698">rRNA processing</keyword>
<evidence type="ECO:0000256" key="6">
    <source>
        <dbReference type="ARBA" id="ARBA00022884"/>
    </source>
</evidence>
<dbReference type="InterPro" id="IPR020472">
    <property type="entry name" value="WD40_PAC1"/>
</dbReference>
<feature type="repeat" description="WD" evidence="9">
    <location>
        <begin position="155"/>
        <end position="196"/>
    </location>
</feature>
<dbReference type="PANTHER" id="PTHR19865:SF0">
    <property type="entry name" value="U3 SMALL NUCLEOLAR RNA-INTERACTING PROTEIN 2"/>
    <property type="match status" value="1"/>
</dbReference>
<dbReference type="Pfam" id="PF00400">
    <property type="entry name" value="WD40"/>
    <property type="match status" value="6"/>
</dbReference>
<dbReference type="CDD" id="cd00200">
    <property type="entry name" value="WD40"/>
    <property type="match status" value="1"/>
</dbReference>
<dbReference type="PROSITE" id="PS00678">
    <property type="entry name" value="WD_REPEATS_1"/>
    <property type="match status" value="1"/>
</dbReference>
<dbReference type="InterPro" id="IPR015943">
    <property type="entry name" value="WD40/YVTN_repeat-like_dom_sf"/>
</dbReference>
<dbReference type="GO" id="GO:0034511">
    <property type="term" value="F:U3 snoRNA binding"/>
    <property type="evidence" value="ECO:0007669"/>
    <property type="project" value="InterPro"/>
</dbReference>
<feature type="compositionally biased region" description="Acidic residues" evidence="10">
    <location>
        <begin position="45"/>
        <end position="56"/>
    </location>
</feature>
<dbReference type="PROSITE" id="PS50082">
    <property type="entry name" value="WD_REPEATS_2"/>
    <property type="match status" value="3"/>
</dbReference>
<feature type="repeat" description="WD" evidence="9">
    <location>
        <begin position="216"/>
        <end position="257"/>
    </location>
</feature>
<dbReference type="GO" id="GO:0006364">
    <property type="term" value="P:rRNA processing"/>
    <property type="evidence" value="ECO:0007669"/>
    <property type="project" value="UniProtKB-KW"/>
</dbReference>
<protein>
    <submittedName>
        <fullName evidence="11">Uncharacterized protein</fullName>
    </submittedName>
</protein>
<keyword evidence="4 9" id="KW-0853">WD repeat</keyword>
<dbReference type="KEGG" id="dcr:108216757"/>
<dbReference type="SUPFAM" id="SSF50978">
    <property type="entry name" value="WD40 repeat-like"/>
    <property type="match status" value="1"/>
</dbReference>
<comment type="subcellular location">
    <subcellularLocation>
        <location evidence="1">Nucleus</location>
        <location evidence="1">Nucleolus</location>
    </subcellularLocation>
</comment>
<dbReference type="FunFam" id="2.130.10.10:FF:000483">
    <property type="entry name" value="U3 snoRNP-associated protein-like EMB2271"/>
    <property type="match status" value="1"/>
</dbReference>
<dbReference type="EMBL" id="LNRQ01000001">
    <property type="protein sequence ID" value="KZN11203.1"/>
    <property type="molecule type" value="Genomic_DNA"/>
</dbReference>
<dbReference type="InterPro" id="IPR036322">
    <property type="entry name" value="WD40_repeat_dom_sf"/>
</dbReference>
<dbReference type="PANTHER" id="PTHR19865">
    <property type="entry name" value="U3 SMALL NUCLEOLAR RNA INTERACTING PROTEIN 2"/>
    <property type="match status" value="1"/>
</dbReference>
<sequence>MGKAFKKTPKSSAPTPKPKGGKKRFSIDHDTFFDNDKKRRRNFEDDNIESSDEDDYGELRVGEEAEQEEEEVETAAEVRKRIAEAHLEKLRRIKDEEDKGDEGSDEDEGRDREGERDTWIANVLQQEQLEDSGRVRRLIASRVQKPETSKGFRVLVKHRQSVTAVALSEDDLKGFSASKDGTIVQWDIESGKTEKYKWPSDEVLKSHGLKDPQGRAVKHSKHVLALAVSSDGRYLATGGLDRHIHLWDTRSREHIQAFTGHKGPVSCLTFRQGTSELFSGSFDRTIKVWNADDRAYITSLFGHQSEVLTIDCLRKERVLTVGRDRTMHLWKVPEESQLIYRASASALECCCFISNDEFLSGSDDGSIEQWSVLRKKPVHIVKNAHALQTLDKLENGEDTRLSNGHKGAIPAENGIHENPCLSAHSWVGSVAVCRNSDLASSGAGNGAIRLWEIERESKGLRPLFELPLTGFVNSLAFAKSGKFLVAAVGQEPRLGRWGRVATARNGVAIHSLKLSD</sequence>
<dbReference type="SMART" id="SM00320">
    <property type="entry name" value="WD40"/>
    <property type="match status" value="7"/>
</dbReference>
<evidence type="ECO:0000256" key="9">
    <source>
        <dbReference type="PROSITE-ProRule" id="PRU00221"/>
    </source>
</evidence>
<keyword evidence="6" id="KW-0694">RNA-binding</keyword>
<evidence type="ECO:0000256" key="1">
    <source>
        <dbReference type="ARBA" id="ARBA00004604"/>
    </source>
</evidence>
<reference evidence="11" key="1">
    <citation type="journal article" date="2016" name="Nat. Genet.">
        <title>A high-quality carrot genome assembly provides new insights into carotenoid accumulation and asterid genome evolution.</title>
        <authorList>
            <person name="Iorizzo M."/>
            <person name="Ellison S."/>
            <person name="Senalik D."/>
            <person name="Zeng P."/>
            <person name="Satapoomin P."/>
            <person name="Huang J."/>
            <person name="Bowman M."/>
            <person name="Iovene M."/>
            <person name="Sanseverino W."/>
            <person name="Cavagnaro P."/>
            <person name="Yildiz M."/>
            <person name="Macko-Podgorni A."/>
            <person name="Moranska E."/>
            <person name="Grzebelus E."/>
            <person name="Grzebelus D."/>
            <person name="Ashrafi H."/>
            <person name="Zheng Z."/>
            <person name="Cheng S."/>
            <person name="Spooner D."/>
            <person name="Van Deynze A."/>
            <person name="Simon P."/>
        </authorList>
    </citation>
    <scope>NUCLEOTIDE SEQUENCE [LARGE SCALE GENOMIC DNA]</scope>
    <source>
        <tissue evidence="11">Leaf</tissue>
    </source>
</reference>
<dbReference type="Gene3D" id="2.130.10.10">
    <property type="entry name" value="YVTN repeat-like/Quinoprotein amine dehydrogenase"/>
    <property type="match status" value="1"/>
</dbReference>
<dbReference type="InterPro" id="IPR039241">
    <property type="entry name" value="Rrp9-like"/>
</dbReference>
<dbReference type="PRINTS" id="PR00320">
    <property type="entry name" value="GPROTEINBRPT"/>
</dbReference>
<keyword evidence="7" id="KW-0539">Nucleus</keyword>
<evidence type="ECO:0000256" key="4">
    <source>
        <dbReference type="ARBA" id="ARBA00022574"/>
    </source>
</evidence>
<dbReference type="InterPro" id="IPR019775">
    <property type="entry name" value="WD40_repeat_CS"/>
</dbReference>
<feature type="compositionally biased region" description="Acidic residues" evidence="10">
    <location>
        <begin position="64"/>
        <end position="74"/>
    </location>
</feature>
<dbReference type="AlphaFoldDB" id="A0A162B832"/>
<comment type="similarity">
    <text evidence="2">Belongs to the WD repeat RRP9 family.</text>
</comment>
<evidence type="ECO:0000256" key="5">
    <source>
        <dbReference type="ARBA" id="ARBA00022737"/>
    </source>
</evidence>
<dbReference type="OrthoDB" id="189968at2759"/>
<dbReference type="InterPro" id="IPR001680">
    <property type="entry name" value="WD40_rpt"/>
</dbReference>
<gene>
    <name evidence="11" type="ORF">DCAR_003859</name>
</gene>
<evidence type="ECO:0000256" key="3">
    <source>
        <dbReference type="ARBA" id="ARBA00022552"/>
    </source>
</evidence>
<dbReference type="STRING" id="79200.A0A162B832"/>
<organism evidence="11">
    <name type="scientific">Daucus carota subsp. sativus</name>
    <name type="common">Carrot</name>
    <dbReference type="NCBI Taxonomy" id="79200"/>
    <lineage>
        <taxon>Eukaryota</taxon>
        <taxon>Viridiplantae</taxon>
        <taxon>Streptophyta</taxon>
        <taxon>Embryophyta</taxon>
        <taxon>Tracheophyta</taxon>
        <taxon>Spermatophyta</taxon>
        <taxon>Magnoliopsida</taxon>
        <taxon>eudicotyledons</taxon>
        <taxon>Gunneridae</taxon>
        <taxon>Pentapetalae</taxon>
        <taxon>asterids</taxon>
        <taxon>campanulids</taxon>
        <taxon>Apiales</taxon>
        <taxon>Apiaceae</taxon>
        <taxon>Apioideae</taxon>
        <taxon>Scandiceae</taxon>
        <taxon>Daucinae</taxon>
        <taxon>Daucus</taxon>
        <taxon>Daucus sect. Daucus</taxon>
    </lineage>
</organism>
<evidence type="ECO:0000256" key="10">
    <source>
        <dbReference type="SAM" id="MobiDB-lite"/>
    </source>
</evidence>
<proteinExistence type="inferred from homology"/>
<dbReference type="GO" id="GO:0032040">
    <property type="term" value="C:small-subunit processome"/>
    <property type="evidence" value="ECO:0007669"/>
    <property type="project" value="TreeGrafter"/>
</dbReference>
<accession>A0A162B832</accession>
<feature type="compositionally biased region" description="Basic and acidic residues" evidence="10">
    <location>
        <begin position="25"/>
        <end position="37"/>
    </location>
</feature>
<dbReference type="PROSITE" id="PS50294">
    <property type="entry name" value="WD_REPEATS_REGION"/>
    <property type="match status" value="3"/>
</dbReference>
<evidence type="ECO:0000313" key="11">
    <source>
        <dbReference type="EMBL" id="KZN11203.1"/>
    </source>
</evidence>
<name>A0A162B832_DAUCS</name>
<comment type="caution">
    <text evidence="11">The sequence shown here is derived from an EMBL/GenBank/DDBJ whole genome shotgun (WGS) entry which is preliminary data.</text>
</comment>
<keyword evidence="5" id="KW-0677">Repeat</keyword>
<feature type="compositionally biased region" description="Acidic residues" evidence="10">
    <location>
        <begin position="98"/>
        <end position="108"/>
    </location>
</feature>
<feature type="region of interest" description="Disordered" evidence="10">
    <location>
        <begin position="1"/>
        <end position="117"/>
    </location>
</feature>
<evidence type="ECO:0000256" key="8">
    <source>
        <dbReference type="ARBA" id="ARBA00023274"/>
    </source>
</evidence>
<dbReference type="OMA" id="CSLRIWK"/>
<evidence type="ECO:0000256" key="7">
    <source>
        <dbReference type="ARBA" id="ARBA00023242"/>
    </source>
</evidence>
<dbReference type="Gramene" id="KZN11203">
    <property type="protein sequence ID" value="KZN11203"/>
    <property type="gene ID" value="DCAR_003859"/>
</dbReference>
<feature type="repeat" description="WD" evidence="9">
    <location>
        <begin position="258"/>
        <end position="299"/>
    </location>
</feature>
<feature type="compositionally biased region" description="Basic and acidic residues" evidence="10">
    <location>
        <begin position="76"/>
        <end position="97"/>
    </location>
</feature>
<keyword evidence="8" id="KW-0687">Ribonucleoprotein</keyword>
<evidence type="ECO:0000256" key="2">
    <source>
        <dbReference type="ARBA" id="ARBA00006777"/>
    </source>
</evidence>